<feature type="domain" description="Rieske" evidence="11">
    <location>
        <begin position="78"/>
        <end position="191"/>
    </location>
</feature>
<reference evidence="13" key="1">
    <citation type="submission" date="2025-08" db="UniProtKB">
        <authorList>
            <consortium name="RefSeq"/>
        </authorList>
    </citation>
    <scope>IDENTIFICATION</scope>
    <source>
        <tissue evidence="13">Blood</tissue>
    </source>
</reference>
<dbReference type="InterPro" id="IPR054716">
    <property type="entry name" value="Sol_Rieske_ferrdox_dom"/>
</dbReference>
<dbReference type="Proteomes" id="UP001190640">
    <property type="component" value="Chromosome 8"/>
</dbReference>
<evidence type="ECO:0000256" key="1">
    <source>
        <dbReference type="ARBA" id="ARBA00022553"/>
    </source>
</evidence>
<dbReference type="Pfam" id="PF22543">
    <property type="entry name" value="Rieske_4"/>
    <property type="match status" value="1"/>
</dbReference>
<evidence type="ECO:0000256" key="9">
    <source>
        <dbReference type="ARBA" id="ARBA00071952"/>
    </source>
</evidence>
<dbReference type="RefSeq" id="XP_054842845.1">
    <property type="nucleotide sequence ID" value="XM_054986870.1"/>
</dbReference>
<keyword evidence="5" id="KW-0007">Acetylation</keyword>
<keyword evidence="1" id="KW-0597">Phosphoprotein</keyword>
<evidence type="ECO:0000259" key="11">
    <source>
        <dbReference type="PROSITE" id="PS51296"/>
    </source>
</evidence>
<name>A0AA97JPH0_EUBMA</name>
<dbReference type="AlphaFoldDB" id="A0AA97JPH0"/>
<evidence type="ECO:0000256" key="4">
    <source>
        <dbReference type="ARBA" id="ARBA00022737"/>
    </source>
</evidence>
<dbReference type="Gene3D" id="2.102.10.10">
    <property type="entry name" value="Rieske [2Fe-2S] iron-sulphur domain"/>
    <property type="match status" value="1"/>
</dbReference>
<dbReference type="CTD" id="317671"/>
<dbReference type="GO" id="GO:0046872">
    <property type="term" value="F:metal ion binding"/>
    <property type="evidence" value="ECO:0007669"/>
    <property type="project" value="UniProtKB-KW"/>
</dbReference>
<dbReference type="InterPro" id="IPR036922">
    <property type="entry name" value="Rieske_2Fe-2S_sf"/>
</dbReference>
<dbReference type="PANTHER" id="PTHR21496">
    <property type="entry name" value="FERREDOXIN-RELATED"/>
    <property type="match status" value="1"/>
</dbReference>
<keyword evidence="10" id="KW-0472">Membrane</keyword>
<evidence type="ECO:0000256" key="6">
    <source>
        <dbReference type="ARBA" id="ARBA00023004"/>
    </source>
</evidence>
<comment type="cofactor">
    <cofactor evidence="8">
        <name>[2Fe-2S] cluster</name>
        <dbReference type="ChEBI" id="CHEBI:190135"/>
    </cofactor>
</comment>
<keyword evidence="6" id="KW-0408">Iron</keyword>
<evidence type="ECO:0000313" key="12">
    <source>
        <dbReference type="Proteomes" id="UP001190640"/>
    </source>
</evidence>
<evidence type="ECO:0000256" key="5">
    <source>
        <dbReference type="ARBA" id="ARBA00022990"/>
    </source>
</evidence>
<dbReference type="PANTHER" id="PTHR21496:SF0">
    <property type="entry name" value="RIESKE DOMAIN-CONTAINING PROTEIN"/>
    <property type="match status" value="1"/>
</dbReference>
<keyword evidence="10" id="KW-1133">Transmembrane helix</keyword>
<feature type="transmembrane region" description="Helical" evidence="10">
    <location>
        <begin position="6"/>
        <end position="25"/>
    </location>
</feature>
<evidence type="ECO:0000256" key="8">
    <source>
        <dbReference type="ARBA" id="ARBA00034078"/>
    </source>
</evidence>
<dbReference type="KEGG" id="emc:129334641"/>
<keyword evidence="12" id="KW-1185">Reference proteome</keyword>
<protein>
    <recommendedName>
        <fullName evidence="9 11">Rieske domain-containing protein</fullName>
    </recommendedName>
</protein>
<gene>
    <name evidence="13" type="primary">RFESD</name>
</gene>
<dbReference type="InterPro" id="IPR017941">
    <property type="entry name" value="Rieske_2Fe-2S"/>
</dbReference>
<dbReference type="GO" id="GO:0051537">
    <property type="term" value="F:2 iron, 2 sulfur cluster binding"/>
    <property type="evidence" value="ECO:0007669"/>
    <property type="project" value="UniProtKB-KW"/>
</dbReference>
<dbReference type="GeneID" id="129334641"/>
<evidence type="ECO:0000313" key="13">
    <source>
        <dbReference type="RefSeq" id="XP_054842845.1"/>
    </source>
</evidence>
<keyword evidence="4" id="KW-0677">Repeat</keyword>
<organism evidence="12 13">
    <name type="scientific">Eublepharis macularius</name>
    <name type="common">Leopard gecko</name>
    <name type="synonym">Cyrtodactylus macularius</name>
    <dbReference type="NCBI Taxonomy" id="481883"/>
    <lineage>
        <taxon>Eukaryota</taxon>
        <taxon>Metazoa</taxon>
        <taxon>Chordata</taxon>
        <taxon>Craniata</taxon>
        <taxon>Vertebrata</taxon>
        <taxon>Euteleostomi</taxon>
        <taxon>Lepidosauria</taxon>
        <taxon>Squamata</taxon>
        <taxon>Bifurcata</taxon>
        <taxon>Gekkota</taxon>
        <taxon>Eublepharidae</taxon>
        <taxon>Eublepharinae</taxon>
        <taxon>Eublepharis</taxon>
    </lineage>
</organism>
<evidence type="ECO:0000256" key="10">
    <source>
        <dbReference type="SAM" id="Phobius"/>
    </source>
</evidence>
<accession>A0AA97JPH0</accession>
<evidence type="ECO:0000256" key="3">
    <source>
        <dbReference type="ARBA" id="ARBA00022723"/>
    </source>
</evidence>
<keyword evidence="3" id="KW-0479">Metal-binding</keyword>
<keyword evidence="10" id="KW-0812">Transmembrane</keyword>
<evidence type="ECO:0000256" key="2">
    <source>
        <dbReference type="ARBA" id="ARBA00022714"/>
    </source>
</evidence>
<dbReference type="PROSITE" id="PS51296">
    <property type="entry name" value="RIESKE"/>
    <property type="match status" value="1"/>
</dbReference>
<dbReference type="FunFam" id="2.102.10.10:FF:000009">
    <property type="entry name" value="Rieske Fe-S domain containing"/>
    <property type="match status" value="1"/>
</dbReference>
<evidence type="ECO:0000256" key="7">
    <source>
        <dbReference type="ARBA" id="ARBA00023014"/>
    </source>
</evidence>
<sequence>MIQLSGWATILMSLGVCLLFIMQHLTRRHKPCRTKSLSWESILVTHERQWREVPTMRTKKMDEDSSVEISNKKEDNGPVCIGREDDVKKQRTTAIINDREILVFYHDGKFYAMDCRCYHAGGPLHLGEIEDINGQACITCPWHKYKITLATGEGLYQAINPREPSVTPKWRSKGVKQRTHHVTVDNGNIYVTLSDMSDSIDSDYYAEMYKKTINSSMKK</sequence>
<dbReference type="SUPFAM" id="SSF50022">
    <property type="entry name" value="ISP domain"/>
    <property type="match status" value="1"/>
</dbReference>
<proteinExistence type="predicted"/>
<keyword evidence="7" id="KW-0411">Iron-sulfur</keyword>
<keyword evidence="2" id="KW-0001">2Fe-2S</keyword>